<dbReference type="Proteomes" id="UP000595224">
    <property type="component" value="Chromosome"/>
</dbReference>
<dbReference type="KEGG" id="tper:IWA51_09035"/>
<keyword evidence="1" id="KW-0805">Transcription regulation</keyword>
<feature type="domain" description="HTH araC/xylS-type" evidence="4">
    <location>
        <begin position="198"/>
        <end position="297"/>
    </location>
</feature>
<evidence type="ECO:0000313" key="6">
    <source>
        <dbReference type="Proteomes" id="UP000595224"/>
    </source>
</evidence>
<evidence type="ECO:0000256" key="1">
    <source>
        <dbReference type="ARBA" id="ARBA00023015"/>
    </source>
</evidence>
<dbReference type="RefSeq" id="WP_198442169.1">
    <property type="nucleotide sequence ID" value="NZ_CBCSHE010000001.1"/>
</dbReference>
<dbReference type="GO" id="GO:0003700">
    <property type="term" value="F:DNA-binding transcription factor activity"/>
    <property type="evidence" value="ECO:0007669"/>
    <property type="project" value="InterPro"/>
</dbReference>
<dbReference type="SUPFAM" id="SSF51215">
    <property type="entry name" value="Regulatory protein AraC"/>
    <property type="match status" value="1"/>
</dbReference>
<keyword evidence="3" id="KW-0804">Transcription</keyword>
<dbReference type="SMART" id="SM00342">
    <property type="entry name" value="HTH_ARAC"/>
    <property type="match status" value="1"/>
</dbReference>
<keyword evidence="2" id="KW-0238">DNA-binding</keyword>
<name>A0A7T3RC81_9SPIR</name>
<dbReference type="PANTHER" id="PTHR43280:SF10">
    <property type="entry name" value="REGULATORY PROTEIN POCR"/>
    <property type="match status" value="1"/>
</dbReference>
<reference evidence="5 6" key="1">
    <citation type="submission" date="2020-11" db="EMBL/GenBank/DDBJ databases">
        <title>Treponema Peruensis nv. sp., first commensal Treponema isolated from human feces.</title>
        <authorList>
            <person name="Belkhou C."/>
            <person name="Raes J."/>
        </authorList>
    </citation>
    <scope>NUCLEOTIDE SEQUENCE [LARGE SCALE GENOMIC DNA]</scope>
    <source>
        <strain evidence="5 6">RCC2812</strain>
    </source>
</reference>
<evidence type="ECO:0000313" key="5">
    <source>
        <dbReference type="EMBL" id="QQA00412.1"/>
    </source>
</evidence>
<organism evidence="5 6">
    <name type="scientific">Treponema peruense</name>
    <dbReference type="NCBI Taxonomy" id="2787628"/>
    <lineage>
        <taxon>Bacteria</taxon>
        <taxon>Pseudomonadati</taxon>
        <taxon>Spirochaetota</taxon>
        <taxon>Spirochaetia</taxon>
        <taxon>Spirochaetales</taxon>
        <taxon>Treponemataceae</taxon>
        <taxon>Treponema</taxon>
    </lineage>
</organism>
<dbReference type="PROSITE" id="PS01124">
    <property type="entry name" value="HTH_ARAC_FAMILY_2"/>
    <property type="match status" value="1"/>
</dbReference>
<dbReference type="Pfam" id="PF12833">
    <property type="entry name" value="HTH_18"/>
    <property type="match status" value="1"/>
</dbReference>
<accession>A0A7T3RC81</accession>
<evidence type="ECO:0000256" key="3">
    <source>
        <dbReference type="ARBA" id="ARBA00023163"/>
    </source>
</evidence>
<dbReference type="InterPro" id="IPR009057">
    <property type="entry name" value="Homeodomain-like_sf"/>
</dbReference>
<evidence type="ECO:0000259" key="4">
    <source>
        <dbReference type="PROSITE" id="PS01124"/>
    </source>
</evidence>
<proteinExistence type="predicted"/>
<dbReference type="InterPro" id="IPR018060">
    <property type="entry name" value="HTH_AraC"/>
</dbReference>
<gene>
    <name evidence="5" type="ORF">IWA51_09035</name>
</gene>
<protein>
    <submittedName>
        <fullName evidence="5">Helix-turn-helix transcriptional regulator</fullName>
    </submittedName>
</protein>
<keyword evidence="6" id="KW-1185">Reference proteome</keyword>
<dbReference type="AlphaFoldDB" id="A0A7T3RC81"/>
<dbReference type="Gene3D" id="1.10.10.60">
    <property type="entry name" value="Homeodomain-like"/>
    <property type="match status" value="2"/>
</dbReference>
<dbReference type="EMBL" id="CP064936">
    <property type="protein sequence ID" value="QQA00412.1"/>
    <property type="molecule type" value="Genomic_DNA"/>
</dbReference>
<evidence type="ECO:0000256" key="2">
    <source>
        <dbReference type="ARBA" id="ARBA00023125"/>
    </source>
</evidence>
<dbReference type="SUPFAM" id="SSF46689">
    <property type="entry name" value="Homeodomain-like"/>
    <property type="match status" value="1"/>
</dbReference>
<dbReference type="InterPro" id="IPR037923">
    <property type="entry name" value="HTH-like"/>
</dbReference>
<dbReference type="PANTHER" id="PTHR43280">
    <property type="entry name" value="ARAC-FAMILY TRANSCRIPTIONAL REGULATOR"/>
    <property type="match status" value="1"/>
</dbReference>
<dbReference type="GO" id="GO:0043565">
    <property type="term" value="F:sequence-specific DNA binding"/>
    <property type="evidence" value="ECO:0007669"/>
    <property type="project" value="InterPro"/>
</dbReference>
<sequence>MNYFHFSHVDKTVPSVCGCAMLNPGWSHMSRTLENDTVLIIGKKNRASITCCGLELEVKPGRMILLPAGEFHFGTRKIQSPASYYWFHFCQCENVSGQKRFYAPHLMEEKEALTILSSPAIAYERLCDSIILPQSLDLKNTSSVTRMCSDILCEYQKPSFSSLVYRIKLINLLLELSGECFNEEQPFQKSGGTPSIVRQLIVMMEDELSNADASVKFFADRMNVNADYLGRIFKNAMHIPVGQYIARRRVELACIRLRESSDRIDDIFVQCGFGSRRQFYEEFTRITGKTPRLYRDECAFMGINSL</sequence>